<name>A0A1G2UK86_9BACT</name>
<feature type="region of interest" description="Disordered" evidence="1">
    <location>
        <begin position="46"/>
        <end position="69"/>
    </location>
</feature>
<protein>
    <recommendedName>
        <fullName evidence="5">Protein TolB</fullName>
    </recommendedName>
</protein>
<accession>A0A1G2UK86</accession>
<keyword evidence="2" id="KW-0812">Transmembrane</keyword>
<reference evidence="3 4" key="1">
    <citation type="journal article" date="2016" name="Nat. Commun.">
        <title>Thousands of microbial genomes shed light on interconnected biogeochemical processes in an aquifer system.</title>
        <authorList>
            <person name="Anantharaman K."/>
            <person name="Brown C.T."/>
            <person name="Hug L.A."/>
            <person name="Sharon I."/>
            <person name="Castelle C.J."/>
            <person name="Probst A.J."/>
            <person name="Thomas B.C."/>
            <person name="Singh A."/>
            <person name="Wilkins M.J."/>
            <person name="Karaoz U."/>
            <person name="Brodie E.L."/>
            <person name="Williams K.H."/>
            <person name="Hubbard S.S."/>
            <person name="Banfield J.F."/>
        </authorList>
    </citation>
    <scope>NUCLEOTIDE SEQUENCE [LARGE SCALE GENOMIC DNA]</scope>
</reference>
<dbReference type="AlphaFoldDB" id="A0A1G2UK86"/>
<proteinExistence type="predicted"/>
<gene>
    <name evidence="3" type="ORF">A3H60_00510</name>
</gene>
<organism evidence="3 4">
    <name type="scientific">Candidatus Zambryskibacteria bacterium RIFCSPLOWO2_02_FULL_44_12b</name>
    <dbReference type="NCBI Taxonomy" id="1802772"/>
    <lineage>
        <taxon>Bacteria</taxon>
        <taxon>Candidatus Zambryskiibacteriota</taxon>
    </lineage>
</organism>
<dbReference type="STRING" id="1802772.A3H60_00510"/>
<comment type="caution">
    <text evidence="3">The sequence shown here is derived from an EMBL/GenBank/DDBJ whole genome shotgun (WGS) entry which is preliminary data.</text>
</comment>
<keyword evidence="2" id="KW-1133">Transmembrane helix</keyword>
<evidence type="ECO:0000313" key="4">
    <source>
        <dbReference type="Proteomes" id="UP000177202"/>
    </source>
</evidence>
<sequence>MKKIIIISITVLLILLVTFFGWYLIVKSPDSSAEAIRGILPFGTAGDTGQPTTNPSTPLGASDQSTTDEFGKPTASLFRISMEPVAGAVILNKGTSTVVVRYVDRATGHIYESNLTTLAKTKITNQTLPKIYEAYFRSDGNAVLFRSLQNDSDTVENFSLSLTPPKATLASTSSPQATDGLYTVSATALRGDINAVAVGSGNTLFYALRDTKTLVSSAFNGTGVKTLFTSPFTDWHLVPVGNNLVIYTKASAYVPGYAYTLNTASRTLTKIIGPLNGLTVRPNASGNRILYSYTEGSGTKLFANNLQSKDVSEIFPPTLAEKCVWSVKNVGVVFCGAPTSGLGSGEPDNWYRGATHFSDRIWRFDTNTDIAEVLAEPKQNLDIDIDVLDLKLSPNEDYLIFINKNDLTLWGLKLE</sequence>
<evidence type="ECO:0000313" key="3">
    <source>
        <dbReference type="EMBL" id="OHB09855.1"/>
    </source>
</evidence>
<feature type="compositionally biased region" description="Polar residues" evidence="1">
    <location>
        <begin position="47"/>
        <end position="68"/>
    </location>
</feature>
<feature type="transmembrane region" description="Helical" evidence="2">
    <location>
        <begin position="5"/>
        <end position="25"/>
    </location>
</feature>
<dbReference type="EMBL" id="MHWP01000026">
    <property type="protein sequence ID" value="OHB09855.1"/>
    <property type="molecule type" value="Genomic_DNA"/>
</dbReference>
<evidence type="ECO:0008006" key="5">
    <source>
        <dbReference type="Google" id="ProtNLM"/>
    </source>
</evidence>
<evidence type="ECO:0000256" key="1">
    <source>
        <dbReference type="SAM" id="MobiDB-lite"/>
    </source>
</evidence>
<dbReference type="Proteomes" id="UP000177202">
    <property type="component" value="Unassembled WGS sequence"/>
</dbReference>
<dbReference type="SUPFAM" id="SSF69322">
    <property type="entry name" value="Tricorn protease domain 2"/>
    <property type="match status" value="1"/>
</dbReference>
<keyword evidence="2" id="KW-0472">Membrane</keyword>
<evidence type="ECO:0000256" key="2">
    <source>
        <dbReference type="SAM" id="Phobius"/>
    </source>
</evidence>